<evidence type="ECO:0000256" key="1">
    <source>
        <dbReference type="ARBA" id="ARBA00004496"/>
    </source>
</evidence>
<evidence type="ECO:0000256" key="2">
    <source>
        <dbReference type="ARBA" id="ARBA00009636"/>
    </source>
</evidence>
<keyword evidence="3" id="KW-0963">Cytoplasm</keyword>
<comment type="subcellular location">
    <subcellularLocation>
        <location evidence="1">Cytoplasm</location>
    </subcellularLocation>
</comment>
<dbReference type="PANTHER" id="PTHR11588">
    <property type="entry name" value="TUBULIN"/>
    <property type="match status" value="1"/>
</dbReference>
<name>A0AA88NRU2_CHASR</name>
<evidence type="ECO:0000256" key="7">
    <source>
        <dbReference type="SAM" id="MobiDB-lite"/>
    </source>
</evidence>
<dbReference type="SUPFAM" id="SSF55307">
    <property type="entry name" value="Tubulin C-terminal domain-like"/>
    <property type="match status" value="1"/>
</dbReference>
<evidence type="ECO:0000256" key="3">
    <source>
        <dbReference type="ARBA" id="ARBA00022490"/>
    </source>
</evidence>
<dbReference type="InterPro" id="IPR000217">
    <property type="entry name" value="Tubulin"/>
</dbReference>
<evidence type="ECO:0000256" key="5">
    <source>
        <dbReference type="ARBA" id="ARBA00022741"/>
    </source>
</evidence>
<comment type="similarity">
    <text evidence="2">Belongs to the tubulin family.</text>
</comment>
<dbReference type="AlphaFoldDB" id="A0AA88NRU2"/>
<accession>A0AA88NRU2</accession>
<dbReference type="GO" id="GO:0005737">
    <property type="term" value="C:cytoplasm"/>
    <property type="evidence" value="ECO:0007669"/>
    <property type="project" value="UniProtKB-SubCell"/>
</dbReference>
<keyword evidence="6" id="KW-0342">GTP-binding</keyword>
<dbReference type="InterPro" id="IPR023123">
    <property type="entry name" value="Tubulin_C"/>
</dbReference>
<gene>
    <name evidence="8" type="ORF">Q5P01_002647</name>
</gene>
<dbReference type="EMBL" id="JAUPFM010000001">
    <property type="protein sequence ID" value="KAK2863114.1"/>
    <property type="molecule type" value="Genomic_DNA"/>
</dbReference>
<evidence type="ECO:0000313" key="9">
    <source>
        <dbReference type="Proteomes" id="UP001187415"/>
    </source>
</evidence>
<keyword evidence="5" id="KW-0547">Nucleotide-binding</keyword>
<dbReference type="SUPFAM" id="SSF52490">
    <property type="entry name" value="Tubulin nucleotide-binding domain-like"/>
    <property type="match status" value="1"/>
</dbReference>
<protein>
    <submittedName>
        <fullName evidence="8">Uncharacterized protein</fullName>
    </submittedName>
</protein>
<evidence type="ECO:0000256" key="4">
    <source>
        <dbReference type="ARBA" id="ARBA00022701"/>
    </source>
</evidence>
<keyword evidence="4" id="KW-0493">Microtubule</keyword>
<keyword evidence="9" id="KW-1185">Reference proteome</keyword>
<organism evidence="8 9">
    <name type="scientific">Channa striata</name>
    <name type="common">Snakehead murrel</name>
    <name type="synonym">Ophicephalus striatus</name>
    <dbReference type="NCBI Taxonomy" id="64152"/>
    <lineage>
        <taxon>Eukaryota</taxon>
        <taxon>Metazoa</taxon>
        <taxon>Chordata</taxon>
        <taxon>Craniata</taxon>
        <taxon>Vertebrata</taxon>
        <taxon>Euteleostomi</taxon>
        <taxon>Actinopterygii</taxon>
        <taxon>Neopterygii</taxon>
        <taxon>Teleostei</taxon>
        <taxon>Neoteleostei</taxon>
        <taxon>Acanthomorphata</taxon>
        <taxon>Anabantaria</taxon>
        <taxon>Anabantiformes</taxon>
        <taxon>Channoidei</taxon>
        <taxon>Channidae</taxon>
        <taxon>Channa</taxon>
    </lineage>
</organism>
<dbReference type="GO" id="GO:0007017">
    <property type="term" value="P:microtubule-based process"/>
    <property type="evidence" value="ECO:0007669"/>
    <property type="project" value="InterPro"/>
</dbReference>
<sequence length="170" mass="19197">MDRFLRSEKTIGSVRLELESMSPELFYEVGTGTRRQLFHAEQLINGKEDAVNNCACGRYTSGKEINDLVLDRIRKQVAPTVVPGGDLAKVRGGLCMLSNTTAIAEAWAEFDHRFDLMYAKHVFVPWYVGEGKEEGEFSEARDNMTALEKDYEEDGADSIEGEAEEEEEEY</sequence>
<dbReference type="InterPro" id="IPR008280">
    <property type="entry name" value="Tub_FtsZ_C"/>
</dbReference>
<dbReference type="GO" id="GO:0005525">
    <property type="term" value="F:GTP binding"/>
    <property type="evidence" value="ECO:0007669"/>
    <property type="project" value="UniProtKB-KW"/>
</dbReference>
<feature type="region of interest" description="Disordered" evidence="7">
    <location>
        <begin position="150"/>
        <end position="170"/>
    </location>
</feature>
<dbReference type="Gene3D" id="1.10.287.600">
    <property type="entry name" value="Helix hairpin bin"/>
    <property type="match status" value="1"/>
</dbReference>
<dbReference type="GO" id="GO:0005874">
    <property type="term" value="C:microtubule"/>
    <property type="evidence" value="ECO:0007669"/>
    <property type="project" value="UniProtKB-KW"/>
</dbReference>
<proteinExistence type="inferred from homology"/>
<dbReference type="Gene3D" id="3.40.50.1440">
    <property type="entry name" value="Tubulin/FtsZ, GTPase domain"/>
    <property type="match status" value="1"/>
</dbReference>
<evidence type="ECO:0000256" key="6">
    <source>
        <dbReference type="ARBA" id="ARBA00023134"/>
    </source>
</evidence>
<reference evidence="8" key="1">
    <citation type="submission" date="2023-07" db="EMBL/GenBank/DDBJ databases">
        <title>Chromosome-level Genome Assembly of Striped Snakehead (Channa striata).</title>
        <authorList>
            <person name="Liu H."/>
        </authorList>
    </citation>
    <scope>NUCLEOTIDE SEQUENCE</scope>
    <source>
        <strain evidence="8">Gz</strain>
        <tissue evidence="8">Muscle</tissue>
    </source>
</reference>
<dbReference type="InterPro" id="IPR036525">
    <property type="entry name" value="Tubulin/FtsZ_GTPase_sf"/>
</dbReference>
<evidence type="ECO:0000313" key="8">
    <source>
        <dbReference type="EMBL" id="KAK2863114.1"/>
    </source>
</evidence>
<comment type="caution">
    <text evidence="8">The sequence shown here is derived from an EMBL/GenBank/DDBJ whole genome shotgun (WGS) entry which is preliminary data.</text>
</comment>
<dbReference type="Proteomes" id="UP001187415">
    <property type="component" value="Unassembled WGS sequence"/>
</dbReference>